<evidence type="ECO:0000313" key="1">
    <source>
        <dbReference type="EMBL" id="GGC47258.1"/>
    </source>
</evidence>
<organism evidence="1 2">
    <name type="scientific">Marivirga lumbricoides</name>
    <dbReference type="NCBI Taxonomy" id="1046115"/>
    <lineage>
        <taxon>Bacteria</taxon>
        <taxon>Pseudomonadati</taxon>
        <taxon>Bacteroidota</taxon>
        <taxon>Cytophagia</taxon>
        <taxon>Cytophagales</taxon>
        <taxon>Marivirgaceae</taxon>
        <taxon>Marivirga</taxon>
    </lineage>
</organism>
<protein>
    <submittedName>
        <fullName evidence="1">Uncharacterized protein</fullName>
    </submittedName>
</protein>
<dbReference type="Proteomes" id="UP000636010">
    <property type="component" value="Unassembled WGS sequence"/>
</dbReference>
<keyword evidence="2" id="KW-1185">Reference proteome</keyword>
<gene>
    <name evidence="1" type="ORF">GCM10011506_36020</name>
</gene>
<proteinExistence type="predicted"/>
<comment type="caution">
    <text evidence="1">The sequence shown here is derived from an EMBL/GenBank/DDBJ whole genome shotgun (WGS) entry which is preliminary data.</text>
</comment>
<sequence length="86" mass="10045">MDLNSILSGWQEYDDRKKKGVDARFFSCSEDWEVEYLIQKIRKANPQLSEGEVYSAIRECCRTIEAPRPRREFVACVIAKLKLKST</sequence>
<name>A0ABQ1MV90_9BACT</name>
<dbReference type="RefSeq" id="WP_188466180.1">
    <property type="nucleotide sequence ID" value="NZ_BAABHU010000012.1"/>
</dbReference>
<dbReference type="EMBL" id="BMEC01000012">
    <property type="protein sequence ID" value="GGC47258.1"/>
    <property type="molecule type" value="Genomic_DNA"/>
</dbReference>
<accession>A0ABQ1MV90</accession>
<reference evidence="2" key="1">
    <citation type="journal article" date="2019" name="Int. J. Syst. Evol. Microbiol.">
        <title>The Global Catalogue of Microorganisms (GCM) 10K type strain sequencing project: providing services to taxonomists for standard genome sequencing and annotation.</title>
        <authorList>
            <consortium name="The Broad Institute Genomics Platform"/>
            <consortium name="The Broad Institute Genome Sequencing Center for Infectious Disease"/>
            <person name="Wu L."/>
            <person name="Ma J."/>
        </authorList>
    </citation>
    <scope>NUCLEOTIDE SEQUENCE [LARGE SCALE GENOMIC DNA]</scope>
    <source>
        <strain evidence="2">CGMCC 1.10832</strain>
    </source>
</reference>
<evidence type="ECO:0000313" key="2">
    <source>
        <dbReference type="Proteomes" id="UP000636010"/>
    </source>
</evidence>